<organism evidence="2 3">
    <name type="scientific">Mesorhizobium liriopis</name>
    <dbReference type="NCBI Taxonomy" id="2953882"/>
    <lineage>
        <taxon>Bacteria</taxon>
        <taxon>Pseudomonadati</taxon>
        <taxon>Pseudomonadota</taxon>
        <taxon>Alphaproteobacteria</taxon>
        <taxon>Hyphomicrobiales</taxon>
        <taxon>Phyllobacteriaceae</taxon>
        <taxon>Mesorhizobium</taxon>
    </lineage>
</organism>
<comment type="caution">
    <text evidence="2">The sequence shown here is derived from an EMBL/GenBank/DDBJ whole genome shotgun (WGS) entry which is preliminary data.</text>
</comment>
<protein>
    <recommendedName>
        <fullName evidence="4">Propionyl-coenzyme A carboxylase alpha polypeptide</fullName>
    </recommendedName>
</protein>
<feature type="region of interest" description="Disordered" evidence="1">
    <location>
        <begin position="1"/>
        <end position="62"/>
    </location>
</feature>
<sequence>MLPCARSLSRNARKKEGCIHGPVITEPRWRRRRPEPLSGRNPSLPDASAAGRIHARQTLPRA</sequence>
<gene>
    <name evidence="2" type="ORF">NGM99_00205</name>
</gene>
<dbReference type="Proteomes" id="UP001205906">
    <property type="component" value="Unassembled WGS sequence"/>
</dbReference>
<dbReference type="EMBL" id="JAMXQS010000001">
    <property type="protein sequence ID" value="MCO6048211.1"/>
    <property type="molecule type" value="Genomic_DNA"/>
</dbReference>
<evidence type="ECO:0000256" key="1">
    <source>
        <dbReference type="SAM" id="MobiDB-lite"/>
    </source>
</evidence>
<reference evidence="2 3" key="1">
    <citation type="submission" date="2022-06" db="EMBL/GenBank/DDBJ databases">
        <title>Mesorhizobium sp. strain RP14 Genome sequencing and assembly.</title>
        <authorList>
            <person name="Kim I."/>
        </authorList>
    </citation>
    <scope>NUCLEOTIDE SEQUENCE [LARGE SCALE GENOMIC DNA]</scope>
    <source>
        <strain evidence="3">RP14(2022)</strain>
    </source>
</reference>
<accession>A0ABT1C222</accession>
<evidence type="ECO:0000313" key="3">
    <source>
        <dbReference type="Proteomes" id="UP001205906"/>
    </source>
</evidence>
<evidence type="ECO:0008006" key="4">
    <source>
        <dbReference type="Google" id="ProtNLM"/>
    </source>
</evidence>
<keyword evidence="3" id="KW-1185">Reference proteome</keyword>
<proteinExistence type="predicted"/>
<name>A0ABT1C222_9HYPH</name>
<evidence type="ECO:0000313" key="2">
    <source>
        <dbReference type="EMBL" id="MCO6048211.1"/>
    </source>
</evidence>